<dbReference type="SUPFAM" id="SSF161098">
    <property type="entry name" value="MetI-like"/>
    <property type="match status" value="1"/>
</dbReference>
<gene>
    <name evidence="10" type="ORF">AVO45_04285</name>
</gene>
<accession>A0A101CZD7</accession>
<protein>
    <recommendedName>
        <fullName evidence="9">ABC transmembrane type-1 domain-containing protein</fullName>
    </recommendedName>
</protein>
<evidence type="ECO:0000256" key="8">
    <source>
        <dbReference type="RuleBase" id="RU363032"/>
    </source>
</evidence>
<feature type="domain" description="ABC transmembrane type-1" evidence="9">
    <location>
        <begin position="72"/>
        <end position="276"/>
    </location>
</feature>
<feature type="transmembrane region" description="Helical" evidence="8">
    <location>
        <begin position="213"/>
        <end position="235"/>
    </location>
</feature>
<evidence type="ECO:0000256" key="6">
    <source>
        <dbReference type="ARBA" id="ARBA00022989"/>
    </source>
</evidence>
<sequence length="286" mass="31071">MPRDVTAMTRKALSQALPLIPSSVMIGVFFLIPFVLILLASVATLTPEGDMAYGFDLSHFERFLSWFYIQRALFSAGMCALIAVLSLLIAFPFTYMLTTFSDRAKKIWLIYILAQLSLSEVLIAFSWQILLSRTAGLGNILEWVGIAEKSFAMAPSAGAVIAALVYLAVPFAVLLLYPALSRMDRSLIEAARTLGTSPLRSFFTIVIPVNRSAIVSSSVTIFVLTLGAIIVPQVLGSPEHWTLSVLITDQAIFNFNLPFASALAVVLLILSASVIGLVMRFSGGEK</sequence>
<evidence type="ECO:0000256" key="4">
    <source>
        <dbReference type="ARBA" id="ARBA00022475"/>
    </source>
</evidence>
<name>A0A101CZD7_9RHOB</name>
<dbReference type="PROSITE" id="PS50928">
    <property type="entry name" value="ABC_TM1"/>
    <property type="match status" value="1"/>
</dbReference>
<comment type="caution">
    <text evidence="10">The sequence shown here is derived from an EMBL/GenBank/DDBJ whole genome shotgun (WGS) entry which is preliminary data.</text>
</comment>
<dbReference type="STRING" id="1685379.AVO45_04285"/>
<evidence type="ECO:0000256" key="3">
    <source>
        <dbReference type="ARBA" id="ARBA00022448"/>
    </source>
</evidence>
<proteinExistence type="inferred from homology"/>
<dbReference type="PANTHER" id="PTHR42929">
    <property type="entry name" value="INNER MEMBRANE ABC TRANSPORTER PERMEASE PROTEIN YDCU-RELATED-RELATED"/>
    <property type="match status" value="1"/>
</dbReference>
<comment type="subcellular location">
    <subcellularLocation>
        <location evidence="1 8">Cell membrane</location>
        <topology evidence="1 8">Multi-pass membrane protein</topology>
    </subcellularLocation>
</comment>
<dbReference type="Gene3D" id="1.10.3720.10">
    <property type="entry name" value="MetI-like"/>
    <property type="match status" value="1"/>
</dbReference>
<keyword evidence="6 8" id="KW-1133">Transmembrane helix</keyword>
<evidence type="ECO:0000256" key="5">
    <source>
        <dbReference type="ARBA" id="ARBA00022692"/>
    </source>
</evidence>
<feature type="transmembrane region" description="Helical" evidence="8">
    <location>
        <begin position="255"/>
        <end position="279"/>
    </location>
</feature>
<evidence type="ECO:0000256" key="7">
    <source>
        <dbReference type="ARBA" id="ARBA00023136"/>
    </source>
</evidence>
<keyword evidence="11" id="KW-1185">Reference proteome</keyword>
<keyword evidence="5 8" id="KW-0812">Transmembrane</keyword>
<dbReference type="PANTHER" id="PTHR42929:SF1">
    <property type="entry name" value="INNER MEMBRANE ABC TRANSPORTER PERMEASE PROTEIN YDCU-RELATED"/>
    <property type="match status" value="1"/>
</dbReference>
<dbReference type="GO" id="GO:0055085">
    <property type="term" value="P:transmembrane transport"/>
    <property type="evidence" value="ECO:0007669"/>
    <property type="project" value="InterPro"/>
</dbReference>
<feature type="transmembrane region" description="Helical" evidence="8">
    <location>
        <begin position="151"/>
        <end position="177"/>
    </location>
</feature>
<organism evidence="10 11">
    <name type="scientific">Ruegeria marisrubri</name>
    <dbReference type="NCBI Taxonomy" id="1685379"/>
    <lineage>
        <taxon>Bacteria</taxon>
        <taxon>Pseudomonadati</taxon>
        <taxon>Pseudomonadota</taxon>
        <taxon>Alphaproteobacteria</taxon>
        <taxon>Rhodobacterales</taxon>
        <taxon>Roseobacteraceae</taxon>
        <taxon>Ruegeria</taxon>
    </lineage>
</organism>
<reference evidence="10 11" key="1">
    <citation type="submission" date="2015-12" db="EMBL/GenBank/DDBJ databases">
        <authorList>
            <person name="Shamseldin A."/>
            <person name="Moawad H."/>
            <person name="Abd El-Rahim W.M."/>
            <person name="Sadowsky M.J."/>
        </authorList>
    </citation>
    <scope>NUCLEOTIDE SEQUENCE [LARGE SCALE GENOMIC DNA]</scope>
    <source>
        <strain evidence="10 11">ZGT118</strain>
    </source>
</reference>
<comment type="similarity">
    <text evidence="2">Belongs to the binding-protein-dependent transport system permease family. CysTW subfamily.</text>
</comment>
<feature type="transmembrane region" description="Helical" evidence="8">
    <location>
        <begin position="66"/>
        <end position="95"/>
    </location>
</feature>
<evidence type="ECO:0000313" key="10">
    <source>
        <dbReference type="EMBL" id="KUJ86183.1"/>
    </source>
</evidence>
<dbReference type="InterPro" id="IPR035906">
    <property type="entry name" value="MetI-like_sf"/>
</dbReference>
<evidence type="ECO:0000256" key="2">
    <source>
        <dbReference type="ARBA" id="ARBA00007069"/>
    </source>
</evidence>
<keyword evidence="3 8" id="KW-0813">Transport</keyword>
<feature type="transmembrane region" description="Helical" evidence="8">
    <location>
        <begin position="107"/>
        <end position="131"/>
    </location>
</feature>
<evidence type="ECO:0000313" key="11">
    <source>
        <dbReference type="Proteomes" id="UP000053791"/>
    </source>
</evidence>
<evidence type="ECO:0000259" key="9">
    <source>
        <dbReference type="PROSITE" id="PS50928"/>
    </source>
</evidence>
<dbReference type="AlphaFoldDB" id="A0A101CZD7"/>
<dbReference type="Pfam" id="PF00528">
    <property type="entry name" value="BPD_transp_1"/>
    <property type="match status" value="1"/>
</dbReference>
<feature type="transmembrane region" description="Helical" evidence="8">
    <location>
        <begin position="20"/>
        <end position="46"/>
    </location>
</feature>
<keyword evidence="7 8" id="KW-0472">Membrane</keyword>
<dbReference type="EMBL" id="LQBQ01000001">
    <property type="protein sequence ID" value="KUJ86183.1"/>
    <property type="molecule type" value="Genomic_DNA"/>
</dbReference>
<dbReference type="CDD" id="cd06261">
    <property type="entry name" value="TM_PBP2"/>
    <property type="match status" value="1"/>
</dbReference>
<dbReference type="Proteomes" id="UP000053791">
    <property type="component" value="Unassembled WGS sequence"/>
</dbReference>
<evidence type="ECO:0000256" key="1">
    <source>
        <dbReference type="ARBA" id="ARBA00004651"/>
    </source>
</evidence>
<dbReference type="InterPro" id="IPR000515">
    <property type="entry name" value="MetI-like"/>
</dbReference>
<keyword evidence="4" id="KW-1003">Cell membrane</keyword>
<dbReference type="GO" id="GO:0005886">
    <property type="term" value="C:plasma membrane"/>
    <property type="evidence" value="ECO:0007669"/>
    <property type="project" value="UniProtKB-SubCell"/>
</dbReference>